<reference evidence="2" key="1">
    <citation type="journal article" date="2021" name="IMA Fungus">
        <title>Genomic characterization of three marine fungi, including Emericellopsis atlantica sp. nov. with signatures of a generalist lifestyle and marine biomass degradation.</title>
        <authorList>
            <person name="Hagestad O.C."/>
            <person name="Hou L."/>
            <person name="Andersen J.H."/>
            <person name="Hansen E.H."/>
            <person name="Altermark B."/>
            <person name="Li C."/>
            <person name="Kuhnert E."/>
            <person name="Cox R.J."/>
            <person name="Crous P.W."/>
            <person name="Spatafora J.W."/>
            <person name="Lail K."/>
            <person name="Amirebrahimi M."/>
            <person name="Lipzen A."/>
            <person name="Pangilinan J."/>
            <person name="Andreopoulos W."/>
            <person name="Hayes R.D."/>
            <person name="Ng V."/>
            <person name="Grigoriev I.V."/>
            <person name="Jackson S.A."/>
            <person name="Sutton T.D.S."/>
            <person name="Dobson A.D.W."/>
            <person name="Rama T."/>
        </authorList>
    </citation>
    <scope>NUCLEOTIDE SEQUENCE</scope>
    <source>
        <strain evidence="2">TRa3180A</strain>
    </source>
</reference>
<organism evidence="2 3">
    <name type="scientific">Calycina marina</name>
    <dbReference type="NCBI Taxonomy" id="1763456"/>
    <lineage>
        <taxon>Eukaryota</taxon>
        <taxon>Fungi</taxon>
        <taxon>Dikarya</taxon>
        <taxon>Ascomycota</taxon>
        <taxon>Pezizomycotina</taxon>
        <taxon>Leotiomycetes</taxon>
        <taxon>Helotiales</taxon>
        <taxon>Pezizellaceae</taxon>
        <taxon>Calycina</taxon>
    </lineage>
</organism>
<evidence type="ECO:0000313" key="3">
    <source>
        <dbReference type="Proteomes" id="UP000887226"/>
    </source>
</evidence>
<gene>
    <name evidence="2" type="ORF">BJ878DRAFT_583620</name>
</gene>
<dbReference type="GO" id="GO:0016491">
    <property type="term" value="F:oxidoreductase activity"/>
    <property type="evidence" value="ECO:0007669"/>
    <property type="project" value="UniProtKB-KW"/>
</dbReference>
<keyword evidence="3" id="KW-1185">Reference proteome</keyword>
<sequence>MVALNIVKISSARLKDLGPNMVEQLEVGGTSEFVRNTITLRDYLIGRNGGAAHRIIPEFVTLNKEAKVEFVKANATELAEVDRVCDTLIKEKSITLIIQSQGNLTLKGRDESPERLDRIFTLNFYSHMRILHNPSTLLQANAQIPPQYSRSVSILGAGHDARINSDDLDLKTCFSPGQCANHTIVMNDFMAEEFSKRNPGTTYNHSFPSVVNTGISREMPVLVKWSTKIFMKLAAPLLVGEEETGARQLFIATSGVYSPKQTATGDRSAGMKVPDGLKIMTGSDGTVGSGGYIVNWNNEITGKQSLLNEYRAKDTGNIVWDHTMSGFERVQKLNRDKSAPQGSST</sequence>
<accession>A0A9P7Z0T7</accession>
<proteinExistence type="predicted"/>
<dbReference type="Proteomes" id="UP000887226">
    <property type="component" value="Unassembled WGS sequence"/>
</dbReference>
<dbReference type="InterPro" id="IPR052228">
    <property type="entry name" value="Sec_Metab_Biosynth_Oxidored"/>
</dbReference>
<dbReference type="InterPro" id="IPR036291">
    <property type="entry name" value="NAD(P)-bd_dom_sf"/>
</dbReference>
<dbReference type="PANTHER" id="PTHR47534">
    <property type="entry name" value="YALI0E05731P"/>
    <property type="match status" value="1"/>
</dbReference>
<dbReference type="AlphaFoldDB" id="A0A9P7Z0T7"/>
<dbReference type="PANTHER" id="PTHR47534:SF2">
    <property type="entry name" value="KETOREDUCTASE (KR) DOMAIN-CONTAINING PROTEIN-RELATED"/>
    <property type="match status" value="1"/>
</dbReference>
<dbReference type="EMBL" id="MU254037">
    <property type="protein sequence ID" value="KAG9242780.1"/>
    <property type="molecule type" value="Genomic_DNA"/>
</dbReference>
<dbReference type="OrthoDB" id="2898509at2759"/>
<dbReference type="SUPFAM" id="SSF51735">
    <property type="entry name" value="NAD(P)-binding Rossmann-fold domains"/>
    <property type="match status" value="1"/>
</dbReference>
<dbReference type="Gene3D" id="3.40.50.720">
    <property type="entry name" value="NAD(P)-binding Rossmann-like Domain"/>
    <property type="match status" value="1"/>
</dbReference>
<evidence type="ECO:0000313" key="2">
    <source>
        <dbReference type="EMBL" id="KAG9242780.1"/>
    </source>
</evidence>
<protein>
    <submittedName>
        <fullName evidence="2">Uncharacterized protein</fullName>
    </submittedName>
</protein>
<comment type="caution">
    <text evidence="2">The sequence shown here is derived from an EMBL/GenBank/DDBJ whole genome shotgun (WGS) entry which is preliminary data.</text>
</comment>
<evidence type="ECO:0000256" key="1">
    <source>
        <dbReference type="ARBA" id="ARBA00023002"/>
    </source>
</evidence>
<keyword evidence="1" id="KW-0560">Oxidoreductase</keyword>
<name>A0A9P7Z0T7_9HELO</name>